<name>A0A9Q0H5T6_9MAGN</name>
<gene>
    <name evidence="2" type="ORF">NE237_025203</name>
</gene>
<evidence type="ECO:0000313" key="2">
    <source>
        <dbReference type="EMBL" id="KAJ4958092.1"/>
    </source>
</evidence>
<dbReference type="AlphaFoldDB" id="A0A9Q0H5T6"/>
<dbReference type="EMBL" id="JAMYWD010000010">
    <property type="protein sequence ID" value="KAJ4958092.1"/>
    <property type="molecule type" value="Genomic_DNA"/>
</dbReference>
<proteinExistence type="predicted"/>
<keyword evidence="3" id="KW-1185">Reference proteome</keyword>
<protein>
    <submittedName>
        <fullName evidence="2">Uncharacterized protein</fullName>
    </submittedName>
</protein>
<dbReference type="Proteomes" id="UP001141806">
    <property type="component" value="Unassembled WGS sequence"/>
</dbReference>
<dbReference type="PANTHER" id="PTHR34788:SF4">
    <property type="entry name" value="F15I1.22"/>
    <property type="match status" value="1"/>
</dbReference>
<dbReference type="OrthoDB" id="1419004at2759"/>
<feature type="region of interest" description="Disordered" evidence="1">
    <location>
        <begin position="186"/>
        <end position="237"/>
    </location>
</feature>
<accession>A0A9Q0H5T6</accession>
<sequence length="237" mass="26350">MAYQEESNISHGNQAPTRWSTKLRWVTQRKKILTRRRKLPTVRLGRKKRHHRGMFIVRLVKRIQLRWLKLKYSLLLKKLKHFYYVLVKQLVEGGSTLADKGLVPAKVILGFSGDSFVKQRISGGFLDGTRAPACGALVDNVAERSRDTAFRKNFGLSKQIFEENVSLQSGGVGGDIPVGTESVDTGFKETATKGSPLKTTDNEPEFSGRRGKELRSSPEGGASKKRRGLPASIGGPM</sequence>
<reference evidence="2" key="1">
    <citation type="journal article" date="2023" name="Plant J.">
        <title>The genome of the king protea, Protea cynaroides.</title>
        <authorList>
            <person name="Chang J."/>
            <person name="Duong T.A."/>
            <person name="Schoeman C."/>
            <person name="Ma X."/>
            <person name="Roodt D."/>
            <person name="Barker N."/>
            <person name="Li Z."/>
            <person name="Van de Peer Y."/>
            <person name="Mizrachi E."/>
        </authorList>
    </citation>
    <scope>NUCLEOTIDE SEQUENCE</scope>
    <source>
        <tissue evidence="2">Young leaves</tissue>
    </source>
</reference>
<evidence type="ECO:0000313" key="3">
    <source>
        <dbReference type="Proteomes" id="UP001141806"/>
    </source>
</evidence>
<comment type="caution">
    <text evidence="2">The sequence shown here is derived from an EMBL/GenBank/DDBJ whole genome shotgun (WGS) entry which is preliminary data.</text>
</comment>
<organism evidence="2 3">
    <name type="scientific">Protea cynaroides</name>
    <dbReference type="NCBI Taxonomy" id="273540"/>
    <lineage>
        <taxon>Eukaryota</taxon>
        <taxon>Viridiplantae</taxon>
        <taxon>Streptophyta</taxon>
        <taxon>Embryophyta</taxon>
        <taxon>Tracheophyta</taxon>
        <taxon>Spermatophyta</taxon>
        <taxon>Magnoliopsida</taxon>
        <taxon>Proteales</taxon>
        <taxon>Proteaceae</taxon>
        <taxon>Protea</taxon>
    </lineage>
</organism>
<evidence type="ECO:0000256" key="1">
    <source>
        <dbReference type="SAM" id="MobiDB-lite"/>
    </source>
</evidence>
<dbReference type="PANTHER" id="PTHR34788">
    <property type="entry name" value="F15I1.22"/>
    <property type="match status" value="1"/>
</dbReference>
<feature type="compositionally biased region" description="Basic and acidic residues" evidence="1">
    <location>
        <begin position="206"/>
        <end position="216"/>
    </location>
</feature>